<reference evidence="2 3" key="1">
    <citation type="submission" date="2019-09" db="EMBL/GenBank/DDBJ databases">
        <title>Nitrincola iocasae sp. nov., a bacterium isolated from the sediment collected at a cold seep field in South China Sea.</title>
        <authorList>
            <person name="Zhang H."/>
            <person name="Wang H."/>
            <person name="Li C."/>
        </authorList>
    </citation>
    <scope>NUCLEOTIDE SEQUENCE [LARGE SCALE GENOMIC DNA]</scope>
    <source>
        <strain evidence="2 3">KXZD1103</strain>
    </source>
</reference>
<feature type="compositionally biased region" description="Basic and acidic residues" evidence="1">
    <location>
        <begin position="171"/>
        <end position="184"/>
    </location>
</feature>
<dbReference type="Proteomes" id="UP000325606">
    <property type="component" value="Chromosome"/>
</dbReference>
<feature type="compositionally biased region" description="Polar residues" evidence="1">
    <location>
        <begin position="32"/>
        <end position="53"/>
    </location>
</feature>
<feature type="compositionally biased region" description="Acidic residues" evidence="1">
    <location>
        <begin position="61"/>
        <end position="72"/>
    </location>
</feature>
<protein>
    <submittedName>
        <fullName evidence="2">DUF3306 domain-containing protein</fullName>
    </submittedName>
</protein>
<evidence type="ECO:0000313" key="3">
    <source>
        <dbReference type="Proteomes" id="UP000325606"/>
    </source>
</evidence>
<sequence>MSEGFFNRWSRIKQSGEVALPDVEPHAGEANSAESDVSLVQNTELTEQENVTDQAVAETESLTDEDMPDIDTIDSRSDMSAFFSTGVSTELKRQALRKYFHQPEFNFRDPLDEYNLDYSQPKKLVAVVGEKVRGWAEQQLEDAMQQARDSLVDANADTQASTTDELLEAVGADRPEKTTQEETK</sequence>
<keyword evidence="3" id="KW-1185">Reference proteome</keyword>
<dbReference type="KEGG" id="nik:F5I99_06005"/>
<evidence type="ECO:0000313" key="2">
    <source>
        <dbReference type="EMBL" id="QEW06086.1"/>
    </source>
</evidence>
<gene>
    <name evidence="2" type="ORF">F5I99_06005</name>
</gene>
<dbReference type="AlphaFoldDB" id="A0A5J6LCE6"/>
<feature type="region of interest" description="Disordered" evidence="1">
    <location>
        <begin position="152"/>
        <end position="184"/>
    </location>
</feature>
<organism evidence="2 3">
    <name type="scientific">Nitrincola iocasae</name>
    <dbReference type="NCBI Taxonomy" id="2614693"/>
    <lineage>
        <taxon>Bacteria</taxon>
        <taxon>Pseudomonadati</taxon>
        <taxon>Pseudomonadota</taxon>
        <taxon>Gammaproteobacteria</taxon>
        <taxon>Oceanospirillales</taxon>
        <taxon>Oceanospirillaceae</taxon>
        <taxon>Nitrincola</taxon>
    </lineage>
</organism>
<dbReference type="EMBL" id="CP044222">
    <property type="protein sequence ID" value="QEW06086.1"/>
    <property type="molecule type" value="Genomic_DNA"/>
</dbReference>
<evidence type="ECO:0000256" key="1">
    <source>
        <dbReference type="SAM" id="MobiDB-lite"/>
    </source>
</evidence>
<dbReference type="RefSeq" id="WP_151054117.1">
    <property type="nucleotide sequence ID" value="NZ_CP044222.1"/>
</dbReference>
<accession>A0A5J6LCE6</accession>
<dbReference type="InterPro" id="IPR021735">
    <property type="entry name" value="DUF3306"/>
</dbReference>
<name>A0A5J6LCE6_9GAMM</name>
<feature type="region of interest" description="Disordered" evidence="1">
    <location>
        <begin position="17"/>
        <end position="75"/>
    </location>
</feature>
<dbReference type="Pfam" id="PF11748">
    <property type="entry name" value="DUF3306"/>
    <property type="match status" value="1"/>
</dbReference>
<proteinExistence type="predicted"/>